<dbReference type="Pfam" id="PF09673">
    <property type="entry name" value="TrbC_Ftype"/>
    <property type="match status" value="1"/>
</dbReference>
<reference evidence="2 3" key="1">
    <citation type="submission" date="2019-10" db="EMBL/GenBank/DDBJ databases">
        <title>Two novel species isolated from a subtropical stream in China.</title>
        <authorList>
            <person name="Lu H."/>
        </authorList>
    </citation>
    <scope>NUCLEOTIDE SEQUENCE [LARGE SCALE GENOMIC DNA]</scope>
    <source>
        <strain evidence="2 3">FT29W</strain>
    </source>
</reference>
<dbReference type="InterPro" id="IPR014113">
    <property type="entry name" value="T4SS_TrbC_subgr"/>
</dbReference>
<gene>
    <name evidence="2" type="primary">trbC</name>
    <name evidence="2" type="ORF">GEV02_20765</name>
</gene>
<sequence>MTRALLVAGLICGHAGMVAAAAPERAVAAAPAPMPDRLPIPAAGAGMVDLESLARQRDRAGAAPGPALMVFISFSLPDATLQRLVEQAEISGAVLLLRGLEQQSLLRTTEHARRLIGRHQVAWQIDPRAFRQYAVQQAPTFVLARSGAGSGCGALQCAAAADYLAVAGDVSLDYALEHMAGAAPEYAGLAGQYLARMRRQR</sequence>
<proteinExistence type="predicted"/>
<evidence type="ECO:0000313" key="2">
    <source>
        <dbReference type="EMBL" id="MQA40589.1"/>
    </source>
</evidence>
<accession>A0A6A7N6H5</accession>
<evidence type="ECO:0000313" key="3">
    <source>
        <dbReference type="Proteomes" id="UP000440498"/>
    </source>
</evidence>
<dbReference type="NCBIfam" id="TIGR02742">
    <property type="entry name" value="TrbC_Ftype"/>
    <property type="match status" value="1"/>
</dbReference>
<dbReference type="Proteomes" id="UP000440498">
    <property type="component" value="Unassembled WGS sequence"/>
</dbReference>
<dbReference type="InterPro" id="IPR019106">
    <property type="entry name" value="T4SS_TrbC"/>
</dbReference>
<comment type="caution">
    <text evidence="2">The sequence shown here is derived from an EMBL/GenBank/DDBJ whole genome shotgun (WGS) entry which is preliminary data.</text>
</comment>
<feature type="chain" id="PRO_5025528073" evidence="1">
    <location>
        <begin position="21"/>
        <end position="201"/>
    </location>
</feature>
<keyword evidence="1" id="KW-0732">Signal</keyword>
<dbReference type="AlphaFoldDB" id="A0A6A7N6H5"/>
<feature type="signal peptide" evidence="1">
    <location>
        <begin position="1"/>
        <end position="20"/>
    </location>
</feature>
<name>A0A6A7N6H5_9BURK</name>
<dbReference type="EMBL" id="WHUG01000009">
    <property type="protein sequence ID" value="MQA40589.1"/>
    <property type="molecule type" value="Genomic_DNA"/>
</dbReference>
<evidence type="ECO:0000256" key="1">
    <source>
        <dbReference type="SAM" id="SignalP"/>
    </source>
</evidence>
<organism evidence="2 3">
    <name type="scientific">Rugamonas aquatica</name>
    <dbReference type="NCBI Taxonomy" id="2743357"/>
    <lineage>
        <taxon>Bacteria</taxon>
        <taxon>Pseudomonadati</taxon>
        <taxon>Pseudomonadota</taxon>
        <taxon>Betaproteobacteria</taxon>
        <taxon>Burkholderiales</taxon>
        <taxon>Oxalobacteraceae</taxon>
        <taxon>Telluria group</taxon>
        <taxon>Rugamonas</taxon>
    </lineage>
</organism>
<protein>
    <submittedName>
        <fullName evidence="2">Type-F conjugative transfer system pilin assembly protein TrbC</fullName>
    </submittedName>
</protein>
<keyword evidence="3" id="KW-1185">Reference proteome</keyword>